<feature type="domain" description="Tyrosine-protein phosphatase" evidence="9">
    <location>
        <begin position="1147"/>
        <end position="1404"/>
    </location>
</feature>
<evidence type="ECO:0000256" key="8">
    <source>
        <dbReference type="SAM" id="Phobius"/>
    </source>
</evidence>
<dbReference type="Proteomes" id="UP000593567">
    <property type="component" value="Unassembled WGS sequence"/>
</dbReference>
<proteinExistence type="predicted"/>
<keyword evidence="8" id="KW-0812">Transmembrane</keyword>
<dbReference type="SUPFAM" id="SSF52799">
    <property type="entry name" value="(Phosphotyrosine protein) phosphatases II"/>
    <property type="match status" value="2"/>
</dbReference>
<dbReference type="SMART" id="SM00404">
    <property type="entry name" value="PTPc_motif"/>
    <property type="match status" value="2"/>
</dbReference>
<gene>
    <name evidence="12" type="ORF">EB796_011175</name>
</gene>
<feature type="domain" description="Tyrosine specific protein phosphatases" evidence="10">
    <location>
        <begin position="1573"/>
        <end position="1645"/>
    </location>
</feature>
<dbReference type="InterPro" id="IPR050348">
    <property type="entry name" value="Protein-Tyr_Phosphatase"/>
</dbReference>
<evidence type="ECO:0008006" key="14">
    <source>
        <dbReference type="Google" id="ProtNLM"/>
    </source>
</evidence>
<evidence type="ECO:0000256" key="1">
    <source>
        <dbReference type="ARBA" id="ARBA00004167"/>
    </source>
</evidence>
<dbReference type="InterPro" id="IPR012337">
    <property type="entry name" value="RNaseH-like_sf"/>
</dbReference>
<dbReference type="Gene3D" id="3.90.190.10">
    <property type="entry name" value="Protein tyrosine phosphatase superfamily"/>
    <property type="match status" value="3"/>
</dbReference>
<keyword evidence="3" id="KW-0378">Hydrolase</keyword>
<dbReference type="Pfam" id="PF00102">
    <property type="entry name" value="Y_phosphatase"/>
    <property type="match status" value="3"/>
</dbReference>
<keyword evidence="5 8" id="KW-0472">Membrane</keyword>
<dbReference type="CDD" id="cd00047">
    <property type="entry name" value="PTPc"/>
    <property type="match status" value="2"/>
</dbReference>
<dbReference type="InterPro" id="IPR000242">
    <property type="entry name" value="PTP_cat"/>
</dbReference>
<keyword evidence="4" id="KW-0904">Protein phosphatase</keyword>
<keyword evidence="2" id="KW-0732">Signal</keyword>
<organism evidence="12 13">
    <name type="scientific">Bugula neritina</name>
    <name type="common">Brown bryozoan</name>
    <name type="synonym">Sertularia neritina</name>
    <dbReference type="NCBI Taxonomy" id="10212"/>
    <lineage>
        <taxon>Eukaryota</taxon>
        <taxon>Metazoa</taxon>
        <taxon>Spiralia</taxon>
        <taxon>Lophotrochozoa</taxon>
        <taxon>Bryozoa</taxon>
        <taxon>Gymnolaemata</taxon>
        <taxon>Cheilostomatida</taxon>
        <taxon>Flustrina</taxon>
        <taxon>Buguloidea</taxon>
        <taxon>Bugulidae</taxon>
        <taxon>Bugula</taxon>
    </lineage>
</organism>
<evidence type="ECO:0000259" key="10">
    <source>
        <dbReference type="PROSITE" id="PS50056"/>
    </source>
</evidence>
<comment type="catalytic activity">
    <reaction evidence="6">
        <text>O-phospho-L-tyrosyl-[protein] + H2O = L-tyrosyl-[protein] + phosphate</text>
        <dbReference type="Rhea" id="RHEA:10684"/>
        <dbReference type="Rhea" id="RHEA-COMP:10136"/>
        <dbReference type="Rhea" id="RHEA-COMP:20101"/>
        <dbReference type="ChEBI" id="CHEBI:15377"/>
        <dbReference type="ChEBI" id="CHEBI:43474"/>
        <dbReference type="ChEBI" id="CHEBI:46858"/>
        <dbReference type="ChEBI" id="CHEBI:61978"/>
        <dbReference type="EC" id="3.1.3.48"/>
    </reaction>
</comment>
<evidence type="ECO:0000313" key="12">
    <source>
        <dbReference type="EMBL" id="KAF6030524.1"/>
    </source>
</evidence>
<sequence length="1730" mass="192847">MEGVGGMHYGKVNILSFFNLVEPEQAVSAAAAKRIPLKGLCKICGRPIKASHRVKSNFICHVRRAHPEAYAEYEMLLGRSRSATFSVASLDEGNGMVGTIDYSEPPSADVSMHTAAPSMVPLLPLRIPQVSDNKQMPEALFPASVAPLPALTQPSLSATSTLPQPQIPPTLSTALLLPQPSTPLPVATSTPSNKLAIKAETLPGPADSDGDLAAATSAGNANGPVGVSTQLFRAEQKTFEKTLVEFLAAYSLPISVVETPQFKNLVSAAKSCFVHVPSVKGICEKMKVEASDCKASIKEILATVKHFYLSEETRSCHGRTYVCLSVHYIHKWAPRRLRVFCKKVECFGGGVYQLDTLAVFRSEFGDLPHNDVFCNLSGKLSLPGFKSCINLENECFGWTEIEGKYWSCFTYELGNSIVCSLLHSSQTQLLTVLRKCSKILAMMRVGETSSWYEQVNSLTQLLEVDGSGDAVEVLDKDSLTQSEQTELRRFLDAVKPMRDVVKHFQRAGATTSTSSLVVPYRRLLMQTYAESPVSDDQSFVHVLSQQFLQKTEFVESGNKRPTIYTTATSLDPRFKLQWCDDAYFDMYKEHLLALAKAKPAQKAESAGAPSSNATLSVFAKILKQTSQNNEDLVVNSEVMRYLQEPIVSEESDVLTYWQQNQQHLPTLSALAQSNLLPWTTYTFTVKLVVEGFDALTSGSIQITTLESVPGQPEGVSVEELTNQLHVSWSESKVRSAEVTGWLITYSVYGESFNFTAGSQSRSFFIQDLQANTLYTDIQVQAEGSNGEGLPSQPLNFQTSSQPLAAPQLIGQPFSNSTCIGIVIRPDLRPSAEITEYKIEYRVNPSGNLVDTVGLPADQGLSHIQCSLIPGSSYSVSIAAVGEEVGEGTGLEISLWTDIGVPPSPPTPEVLSLTPTTITLRLFPVTSLVGPITSYEIWVSQLSNDVSRRRRDTSYRVSAEQYIVLTPSVFTGKSLSVVVGDNSTSGGGLYRNKPLQVDSLYQIYYVVVSSQNGRTETSYSYVIQSTEPNPSSSPQPVVGLADGWVVAIVMISVGVLAVFILLIWCIYKICRKRRGSMLYSLNKPGFNDTENWVEWYSKNYDLAPLDQSTCVYSGCWSPTFELQQQRHIVLEDFEDSRDRSTDKPYVTFEQEFNNLPRGQQYSWAVAAQQTADLNRVSHLVAYDHNRVVIGQSPLGTDYINATHIRGYNGKCSYIATTSPFNEESALQFWQMIYEQKVTHIVMMTNMVDEGIIKCVQYWPEDVGTEEEYGEVLVSLSDIQVFTHFSIYGMKLRRKHDLSAHRYVYQYHYTSWPEHGVPRTTFPILDFRVAVRNTGYTESGPIVVHCGTGCSTTGFYIALDYLIDEAKSNNNSVSIFRAVSYLRDCRSFMVRTQKQYLYIYDCLFEWLMGGDKILSQDLKSKFKLLSQTNAESGKSYFHGEMGLLKKFTPPPRRDELSTAATLEVNESKNRYSSVLPMDSFRVKLSLEHGTSDYINAIYVDGYHQSNSFILTQTPLQETLVDFWRMIYEQGVSTIVMMDDDQMRDESCATYWPQTADNSQLSSHGDGNPHCVHKVEGWQRMVVSSYNQTVSSPVVVHCLDGAVHSGVYVATSIICEKMAAQNRVNIFLTVKEIKHRRKEVVSSLHQYKYLHRILWDYINIKLEDKVLVGEDTYVKVKGKSHHPNPTDFLLSSGNKSARRFRTSASLESYDESDEHSAEQTDLGEITHSYNTYT</sequence>
<dbReference type="InterPro" id="IPR029021">
    <property type="entry name" value="Prot-tyrosine_phosphatase-like"/>
</dbReference>
<comment type="caution">
    <text evidence="12">The sequence shown here is derived from an EMBL/GenBank/DDBJ whole genome shotgun (WGS) entry which is preliminary data.</text>
</comment>
<dbReference type="OrthoDB" id="6058203at2759"/>
<evidence type="ECO:0000259" key="9">
    <source>
        <dbReference type="PROSITE" id="PS50055"/>
    </source>
</evidence>
<feature type="region of interest" description="Disordered" evidence="7">
    <location>
        <begin position="1700"/>
        <end position="1730"/>
    </location>
</feature>
<evidence type="ECO:0000256" key="6">
    <source>
        <dbReference type="ARBA" id="ARBA00051722"/>
    </source>
</evidence>
<feature type="domain" description="Tyrosine specific protein phosphatases" evidence="10">
    <location>
        <begin position="1323"/>
        <end position="1395"/>
    </location>
</feature>
<dbReference type="InterPro" id="IPR003961">
    <property type="entry name" value="FN3_dom"/>
</dbReference>
<dbReference type="PROSITE" id="PS50056">
    <property type="entry name" value="TYR_PHOSPHATASE_2"/>
    <property type="match status" value="2"/>
</dbReference>
<feature type="domain" description="Fibronectin type-III" evidence="11">
    <location>
        <begin position="708"/>
        <end position="801"/>
    </location>
</feature>
<dbReference type="SMART" id="SM00060">
    <property type="entry name" value="FN3"/>
    <property type="match status" value="3"/>
</dbReference>
<dbReference type="Gene3D" id="2.60.40.10">
    <property type="entry name" value="Immunoglobulins"/>
    <property type="match status" value="2"/>
</dbReference>
<evidence type="ECO:0000256" key="4">
    <source>
        <dbReference type="ARBA" id="ARBA00022912"/>
    </source>
</evidence>
<dbReference type="EMBL" id="VXIV02001696">
    <property type="protein sequence ID" value="KAF6030524.1"/>
    <property type="molecule type" value="Genomic_DNA"/>
</dbReference>
<feature type="transmembrane region" description="Helical" evidence="8">
    <location>
        <begin position="1043"/>
        <end position="1066"/>
    </location>
</feature>
<dbReference type="SUPFAM" id="SSF49265">
    <property type="entry name" value="Fibronectin type III"/>
    <property type="match status" value="2"/>
</dbReference>
<evidence type="ECO:0000256" key="5">
    <source>
        <dbReference type="ARBA" id="ARBA00023136"/>
    </source>
</evidence>
<dbReference type="InterPro" id="IPR013783">
    <property type="entry name" value="Ig-like_fold"/>
</dbReference>
<dbReference type="GO" id="GO:0016020">
    <property type="term" value="C:membrane"/>
    <property type="evidence" value="ECO:0007669"/>
    <property type="project" value="UniProtKB-SubCell"/>
</dbReference>
<feature type="domain" description="Tyrosine-protein phosphatase" evidence="9">
    <location>
        <begin position="1435"/>
        <end position="1654"/>
    </location>
</feature>
<keyword evidence="13" id="KW-1185">Reference proteome</keyword>
<evidence type="ECO:0000313" key="13">
    <source>
        <dbReference type="Proteomes" id="UP000593567"/>
    </source>
</evidence>
<dbReference type="PANTHER" id="PTHR19134">
    <property type="entry name" value="RECEPTOR-TYPE TYROSINE-PROTEIN PHOSPHATASE"/>
    <property type="match status" value="1"/>
</dbReference>
<dbReference type="PROSITE" id="PS50853">
    <property type="entry name" value="FN3"/>
    <property type="match status" value="2"/>
</dbReference>
<dbReference type="SMART" id="SM00194">
    <property type="entry name" value="PTPc"/>
    <property type="match status" value="2"/>
</dbReference>
<evidence type="ECO:0000259" key="11">
    <source>
        <dbReference type="PROSITE" id="PS50853"/>
    </source>
</evidence>
<dbReference type="GO" id="GO:0004725">
    <property type="term" value="F:protein tyrosine phosphatase activity"/>
    <property type="evidence" value="ECO:0007669"/>
    <property type="project" value="UniProtKB-EC"/>
</dbReference>
<feature type="domain" description="Fibronectin type-III" evidence="11">
    <location>
        <begin position="805"/>
        <end position="903"/>
    </location>
</feature>
<protein>
    <recommendedName>
        <fullName evidence="14">Protein-tyrosine-phosphatase</fullName>
    </recommendedName>
</protein>
<dbReference type="PRINTS" id="PR00700">
    <property type="entry name" value="PRTYPHPHTASE"/>
</dbReference>
<keyword evidence="8" id="KW-1133">Transmembrane helix</keyword>
<accession>A0A7J7JXR4</accession>
<dbReference type="Pfam" id="PF00041">
    <property type="entry name" value="fn3"/>
    <property type="match status" value="1"/>
</dbReference>
<reference evidence="12" key="1">
    <citation type="submission" date="2020-06" db="EMBL/GenBank/DDBJ databases">
        <title>Draft genome of Bugula neritina, a colonial animal packing powerful symbionts and potential medicines.</title>
        <authorList>
            <person name="Rayko M."/>
        </authorList>
    </citation>
    <scope>NUCLEOTIDE SEQUENCE [LARGE SCALE GENOMIC DNA]</scope>
    <source>
        <strain evidence="12">Kwan_BN1</strain>
    </source>
</reference>
<dbReference type="PANTHER" id="PTHR19134:SF449">
    <property type="entry name" value="TYROSINE-PROTEIN PHOSPHATASE 1"/>
    <property type="match status" value="1"/>
</dbReference>
<dbReference type="InterPro" id="IPR000387">
    <property type="entry name" value="Tyr_Pase_dom"/>
</dbReference>
<dbReference type="InterPro" id="IPR036116">
    <property type="entry name" value="FN3_sf"/>
</dbReference>
<dbReference type="PROSITE" id="PS50055">
    <property type="entry name" value="TYR_PHOSPHATASE_PTP"/>
    <property type="match status" value="2"/>
</dbReference>
<evidence type="ECO:0000256" key="3">
    <source>
        <dbReference type="ARBA" id="ARBA00022801"/>
    </source>
</evidence>
<dbReference type="SUPFAM" id="SSF53098">
    <property type="entry name" value="Ribonuclease H-like"/>
    <property type="match status" value="1"/>
</dbReference>
<dbReference type="InterPro" id="IPR003595">
    <property type="entry name" value="Tyr_Pase_cat"/>
</dbReference>
<evidence type="ECO:0000256" key="7">
    <source>
        <dbReference type="SAM" id="MobiDB-lite"/>
    </source>
</evidence>
<name>A0A7J7JXR4_BUGNE</name>
<evidence type="ECO:0000256" key="2">
    <source>
        <dbReference type="ARBA" id="ARBA00022729"/>
    </source>
</evidence>
<dbReference type="CDD" id="cd00063">
    <property type="entry name" value="FN3"/>
    <property type="match status" value="1"/>
</dbReference>
<comment type="subcellular location">
    <subcellularLocation>
        <location evidence="1">Membrane</location>
        <topology evidence="1">Single-pass membrane protein</topology>
    </subcellularLocation>
</comment>